<dbReference type="InterPro" id="IPR001503">
    <property type="entry name" value="Glyco_trans_10"/>
</dbReference>
<comment type="caution">
    <text evidence="15">The sequence shown here is derived from an EMBL/GenBank/DDBJ whole genome shotgun (WGS) entry which is preliminary data.</text>
</comment>
<feature type="non-terminal residue" evidence="15">
    <location>
        <position position="337"/>
    </location>
</feature>
<sequence length="337" mass="38932">MRNGTYIYVNNSQIDDGATPTFTQEDVFKDEYFEPLLSLYKRRVSGELKTEKRSFKSGTMPKVLLWSKPLNRVFWNAQLVHINDGLCPLPCEVIFDEEKIASADAVIIYLRNAKSPKDVLESLSSRDFSQPWIMLTFEAPPLANSVHLTQYQTFDGFFNRTMMYRRDADIRVSHGFILNFKDAHILPSTWVVPHIKVPESGYRSLAVTFISNCLAKSDRLIYIDLLRQYMPVDIYGKCGDLVCGESMYVEHMYDSTQDPCLKLAGENYLFFLAFENAFCDDYVTEKLYNLLHYPIIPVVRGLADYSRLLPPNSYIDATRYTPKELAEKLLFLQTHPK</sequence>
<dbReference type="InterPro" id="IPR038577">
    <property type="entry name" value="GT10-like_C_sf"/>
</dbReference>
<keyword evidence="9 12" id="KW-0333">Golgi apparatus</keyword>
<keyword evidence="5 12" id="KW-0808">Transferase</keyword>
<comment type="pathway">
    <text evidence="2">Protein modification; protein glycosylation.</text>
</comment>
<keyword evidence="11" id="KW-0325">Glycoprotein</keyword>
<keyword evidence="8" id="KW-1133">Transmembrane helix</keyword>
<dbReference type="InterPro" id="IPR055270">
    <property type="entry name" value="Glyco_tran_10_C"/>
</dbReference>
<evidence type="ECO:0000256" key="1">
    <source>
        <dbReference type="ARBA" id="ARBA00004447"/>
    </source>
</evidence>
<dbReference type="Pfam" id="PF17039">
    <property type="entry name" value="Glyco_tran_10_N"/>
    <property type="match status" value="1"/>
</dbReference>
<comment type="similarity">
    <text evidence="3 12">Belongs to the glycosyltransferase 10 family.</text>
</comment>
<dbReference type="SUPFAM" id="SSF53756">
    <property type="entry name" value="UDP-Glycosyltransferase/glycogen phosphorylase"/>
    <property type="match status" value="1"/>
</dbReference>
<evidence type="ECO:0000256" key="9">
    <source>
        <dbReference type="ARBA" id="ARBA00023034"/>
    </source>
</evidence>
<proteinExistence type="inferred from homology"/>
<dbReference type="EMBL" id="JAXCGZ010021737">
    <property type="protein sequence ID" value="KAK7044277.1"/>
    <property type="molecule type" value="Genomic_DNA"/>
</dbReference>
<reference evidence="15 16" key="1">
    <citation type="submission" date="2023-11" db="EMBL/GenBank/DDBJ databases">
        <title>Halocaridina rubra genome assembly.</title>
        <authorList>
            <person name="Smith C."/>
        </authorList>
    </citation>
    <scope>NUCLEOTIDE SEQUENCE [LARGE SCALE GENOMIC DNA]</scope>
    <source>
        <strain evidence="15">EP-1</strain>
        <tissue evidence="15">Whole</tissue>
    </source>
</reference>
<dbReference type="GO" id="GO:0008417">
    <property type="term" value="F:fucosyltransferase activity"/>
    <property type="evidence" value="ECO:0007669"/>
    <property type="project" value="InterPro"/>
</dbReference>
<dbReference type="Gene3D" id="3.40.50.11660">
    <property type="entry name" value="Glycosyl transferase family 10, C-terminal domain"/>
    <property type="match status" value="1"/>
</dbReference>
<evidence type="ECO:0000256" key="4">
    <source>
        <dbReference type="ARBA" id="ARBA00022676"/>
    </source>
</evidence>
<evidence type="ECO:0000256" key="6">
    <source>
        <dbReference type="ARBA" id="ARBA00022692"/>
    </source>
</evidence>
<keyword evidence="6 12" id="KW-0812">Transmembrane</keyword>
<evidence type="ECO:0000256" key="3">
    <source>
        <dbReference type="ARBA" id="ARBA00008919"/>
    </source>
</evidence>
<evidence type="ECO:0000313" key="16">
    <source>
        <dbReference type="Proteomes" id="UP001381693"/>
    </source>
</evidence>
<evidence type="ECO:0000256" key="2">
    <source>
        <dbReference type="ARBA" id="ARBA00004922"/>
    </source>
</evidence>
<name>A0AAN8WEY3_HALRR</name>
<comment type="subcellular location">
    <subcellularLocation>
        <location evidence="1 12">Golgi apparatus</location>
        <location evidence="1 12">Golgi stack membrane</location>
        <topology evidence="1 12">Single-pass type II membrane protein</topology>
    </subcellularLocation>
</comment>
<dbReference type="EC" id="2.4.1.-" evidence="12"/>
<dbReference type="InterPro" id="IPR031481">
    <property type="entry name" value="Glyco_tran_10_N"/>
</dbReference>
<evidence type="ECO:0000256" key="7">
    <source>
        <dbReference type="ARBA" id="ARBA00022968"/>
    </source>
</evidence>
<feature type="domain" description="Fucosyltransferase N-terminal" evidence="14">
    <location>
        <begin position="61"/>
        <end position="174"/>
    </location>
</feature>
<evidence type="ECO:0000256" key="10">
    <source>
        <dbReference type="ARBA" id="ARBA00023136"/>
    </source>
</evidence>
<keyword evidence="7" id="KW-0735">Signal-anchor</keyword>
<keyword evidence="10" id="KW-0472">Membrane</keyword>
<evidence type="ECO:0000256" key="11">
    <source>
        <dbReference type="ARBA" id="ARBA00023180"/>
    </source>
</evidence>
<dbReference type="Pfam" id="PF00852">
    <property type="entry name" value="Glyco_transf_10"/>
    <property type="match status" value="1"/>
</dbReference>
<evidence type="ECO:0000256" key="5">
    <source>
        <dbReference type="ARBA" id="ARBA00022679"/>
    </source>
</evidence>
<accession>A0AAN8WEY3</accession>
<evidence type="ECO:0000259" key="14">
    <source>
        <dbReference type="Pfam" id="PF17039"/>
    </source>
</evidence>
<dbReference type="AlphaFoldDB" id="A0AAN8WEY3"/>
<evidence type="ECO:0000256" key="8">
    <source>
        <dbReference type="ARBA" id="ARBA00022989"/>
    </source>
</evidence>
<feature type="domain" description="Fucosyltransferase C-terminal" evidence="13">
    <location>
        <begin position="204"/>
        <end position="335"/>
    </location>
</feature>
<evidence type="ECO:0000259" key="13">
    <source>
        <dbReference type="Pfam" id="PF00852"/>
    </source>
</evidence>
<protein>
    <recommendedName>
        <fullName evidence="12">Fucosyltransferase</fullName>
        <ecNumber evidence="12">2.4.1.-</ecNumber>
    </recommendedName>
</protein>
<gene>
    <name evidence="15" type="ORF">SK128_013362</name>
</gene>
<keyword evidence="4 12" id="KW-0328">Glycosyltransferase</keyword>
<dbReference type="PANTHER" id="PTHR48438:SF1">
    <property type="entry name" value="ALPHA-(1,3)-FUCOSYLTRANSFERASE C-RELATED"/>
    <property type="match status" value="1"/>
</dbReference>
<evidence type="ECO:0000313" key="15">
    <source>
        <dbReference type="EMBL" id="KAK7044277.1"/>
    </source>
</evidence>
<evidence type="ECO:0000256" key="12">
    <source>
        <dbReference type="RuleBase" id="RU003832"/>
    </source>
</evidence>
<dbReference type="Proteomes" id="UP001381693">
    <property type="component" value="Unassembled WGS sequence"/>
</dbReference>
<keyword evidence="16" id="KW-1185">Reference proteome</keyword>
<organism evidence="15 16">
    <name type="scientific">Halocaridina rubra</name>
    <name type="common">Hawaiian red shrimp</name>
    <dbReference type="NCBI Taxonomy" id="373956"/>
    <lineage>
        <taxon>Eukaryota</taxon>
        <taxon>Metazoa</taxon>
        <taxon>Ecdysozoa</taxon>
        <taxon>Arthropoda</taxon>
        <taxon>Crustacea</taxon>
        <taxon>Multicrustacea</taxon>
        <taxon>Malacostraca</taxon>
        <taxon>Eumalacostraca</taxon>
        <taxon>Eucarida</taxon>
        <taxon>Decapoda</taxon>
        <taxon>Pleocyemata</taxon>
        <taxon>Caridea</taxon>
        <taxon>Atyoidea</taxon>
        <taxon>Atyidae</taxon>
        <taxon>Halocaridina</taxon>
    </lineage>
</organism>
<dbReference type="PANTHER" id="PTHR48438">
    <property type="entry name" value="ALPHA-(1,3)-FUCOSYLTRANSFERASE C-RELATED"/>
    <property type="match status" value="1"/>
</dbReference>
<dbReference type="GO" id="GO:0032580">
    <property type="term" value="C:Golgi cisterna membrane"/>
    <property type="evidence" value="ECO:0007669"/>
    <property type="project" value="UniProtKB-SubCell"/>
</dbReference>